<evidence type="ECO:0000256" key="1">
    <source>
        <dbReference type="ARBA" id="ARBA00001933"/>
    </source>
</evidence>
<dbReference type="InterPro" id="IPR000310">
    <property type="entry name" value="Orn/Lys/Arg_deCO2ase_major_dom"/>
</dbReference>
<dbReference type="PANTHER" id="PTHR43277">
    <property type="entry name" value="ARGININE DECARBOXYLASE"/>
    <property type="match status" value="1"/>
</dbReference>
<evidence type="ECO:0000313" key="7">
    <source>
        <dbReference type="EMBL" id="UOQ60484.1"/>
    </source>
</evidence>
<dbReference type="Gene3D" id="3.90.100.10">
    <property type="entry name" value="Orn/Lys/Arg decarboxylase, C-terminal domain"/>
    <property type="match status" value="1"/>
</dbReference>
<proteinExistence type="inferred from homology"/>
<dbReference type="InterPro" id="IPR015421">
    <property type="entry name" value="PyrdxlP-dep_Trfase_major"/>
</dbReference>
<organism evidence="7 8">
    <name type="scientific">Leucobacter rhizosphaerae</name>
    <dbReference type="NCBI Taxonomy" id="2932245"/>
    <lineage>
        <taxon>Bacteria</taxon>
        <taxon>Bacillati</taxon>
        <taxon>Actinomycetota</taxon>
        <taxon>Actinomycetes</taxon>
        <taxon>Micrococcales</taxon>
        <taxon>Microbacteriaceae</taxon>
        <taxon>Leucobacter</taxon>
    </lineage>
</organism>
<evidence type="ECO:0000256" key="5">
    <source>
        <dbReference type="ARBA" id="ARBA00023239"/>
    </source>
</evidence>
<comment type="cofactor">
    <cofactor evidence="1">
        <name>pyridoxal 5'-phosphate</name>
        <dbReference type="ChEBI" id="CHEBI:597326"/>
    </cofactor>
</comment>
<keyword evidence="3" id="KW-0210">Decarboxylase</keyword>
<dbReference type="InterPro" id="IPR008286">
    <property type="entry name" value="Prn/Lys/Arg_de-COase_C"/>
</dbReference>
<dbReference type="Proteomes" id="UP000831775">
    <property type="component" value="Chromosome"/>
</dbReference>
<evidence type="ECO:0000256" key="4">
    <source>
        <dbReference type="ARBA" id="ARBA00022898"/>
    </source>
</evidence>
<evidence type="ECO:0000256" key="3">
    <source>
        <dbReference type="ARBA" id="ARBA00022793"/>
    </source>
</evidence>
<dbReference type="InterPro" id="IPR052357">
    <property type="entry name" value="Orn_Lys_Arg_decarboxylase-I"/>
</dbReference>
<sequence length="505" mass="53239">MQSRRFTHEEHLSAPYADALDAHAARSPLMFMVPSHSGTHEGLSEDLAAFAGERAIEMDIPQLVDGIDSGVDTPFDRAEALAADAWGAERCWFLANGSSQGNRMAIVAAAGLAVGDGIVAQRSAHSSLLDGLIVSGLTPHFVDPSIDDALGINHGVTPERIAAALDAAEATGSRIAAAYVISPSYFGAVSDIRGLSAVAHARGIPLIVDAAWGAHFGFHDRLPAFPTAEGADIVVTSTHKMGGSLSQSAMLHLAPGPFAERLRPLLERAHRLTQTTSASSLLLGSLDVARRALVTRADLIERSIDLARGFTVWLQNHPVLGAASDSFGAFPDIVEIDPLRVSVDVSALGISGYDVRSRLAQEFGIFVEIATVRAVVAFFGPGKDLDTERLAAALDTIVASAGRARDARVDDDSSRAALRLPRSGERRMSPRDAYFAASEVVPYTEAVGRVSSDSLAAYPPGIPNVTPGETIGLDTIEFLRSVAASPIGYVRGAVDPAVDTFRVVR</sequence>
<dbReference type="SUPFAM" id="SSF53383">
    <property type="entry name" value="PLP-dependent transferases"/>
    <property type="match status" value="1"/>
</dbReference>
<dbReference type="Pfam" id="PF01276">
    <property type="entry name" value="OKR_DC_1"/>
    <property type="match status" value="1"/>
</dbReference>
<evidence type="ECO:0000256" key="2">
    <source>
        <dbReference type="ARBA" id="ARBA00010671"/>
    </source>
</evidence>
<reference evidence="7 8" key="1">
    <citation type="submission" date="2022-04" db="EMBL/GenBank/DDBJ databases">
        <title>Leucobacter sp. isolated from rhizosphere of onion.</title>
        <authorList>
            <person name="Won M."/>
            <person name="Lee C.-M."/>
            <person name="Woen H.-Y."/>
            <person name="Kwon S.-W."/>
        </authorList>
    </citation>
    <scope>NUCLEOTIDE SEQUENCE [LARGE SCALE GENOMIC DNA]</scope>
    <source>
        <strain evidence="7 8">H25R-14</strain>
    </source>
</reference>
<keyword evidence="4" id="KW-0663">Pyridoxal phosphate</keyword>
<gene>
    <name evidence="7" type="ORF">MUN76_00390</name>
</gene>
<dbReference type="EMBL" id="CP095043">
    <property type="protein sequence ID" value="UOQ60484.1"/>
    <property type="molecule type" value="Genomic_DNA"/>
</dbReference>
<dbReference type="PANTHER" id="PTHR43277:SF4">
    <property type="entry name" value="ARGININE DECARBOXYLASE"/>
    <property type="match status" value="1"/>
</dbReference>
<dbReference type="Pfam" id="PF03711">
    <property type="entry name" value="OKR_DC_1_C"/>
    <property type="match status" value="1"/>
</dbReference>
<dbReference type="SUPFAM" id="SSF55904">
    <property type="entry name" value="Ornithine decarboxylase C-terminal domain"/>
    <property type="match status" value="1"/>
</dbReference>
<keyword evidence="5" id="KW-0456">Lyase</keyword>
<dbReference type="InterPro" id="IPR015424">
    <property type="entry name" value="PyrdxlP-dep_Trfase"/>
</dbReference>
<name>A0ABY4FW13_9MICO</name>
<dbReference type="Gene3D" id="3.40.640.10">
    <property type="entry name" value="Type I PLP-dependent aspartate aminotransferase-like (Major domain)"/>
    <property type="match status" value="1"/>
</dbReference>
<dbReference type="InterPro" id="IPR036633">
    <property type="entry name" value="Prn/Lys/Arg_de-COase_C_sf"/>
</dbReference>
<keyword evidence="7" id="KW-0032">Aminotransferase</keyword>
<dbReference type="RefSeq" id="WP_244686161.1">
    <property type="nucleotide sequence ID" value="NZ_CP095043.1"/>
</dbReference>
<dbReference type="GO" id="GO:0008483">
    <property type="term" value="F:transaminase activity"/>
    <property type="evidence" value="ECO:0007669"/>
    <property type="project" value="UniProtKB-KW"/>
</dbReference>
<keyword evidence="8" id="KW-1185">Reference proteome</keyword>
<comment type="similarity">
    <text evidence="2">Belongs to the Orn/Lys/Arg decarboxylase class-I family.</text>
</comment>
<keyword evidence="7" id="KW-0808">Transferase</keyword>
<accession>A0ABY4FW13</accession>
<evidence type="ECO:0000259" key="6">
    <source>
        <dbReference type="PROSITE" id="PS00703"/>
    </source>
</evidence>
<evidence type="ECO:0000313" key="8">
    <source>
        <dbReference type="Proteomes" id="UP000831775"/>
    </source>
</evidence>
<dbReference type="PROSITE" id="PS00703">
    <property type="entry name" value="OKR_DC_1"/>
    <property type="match status" value="1"/>
</dbReference>
<feature type="domain" description="Orn/Lys/Arg decarboxylases family 1 pyridoxal-P attachment site" evidence="6">
    <location>
        <begin position="235"/>
        <end position="249"/>
    </location>
</feature>
<protein>
    <submittedName>
        <fullName evidence="7">DegT/DnrJ/EryC1/StrS family aminotransferase</fullName>
    </submittedName>
</protein>